<evidence type="ECO:0000313" key="2">
    <source>
        <dbReference type="EMBL" id="TNV73780.1"/>
    </source>
</evidence>
<keyword evidence="1" id="KW-0812">Transmembrane</keyword>
<sequence>MKFSQLLSLTTFTLLSFSLFTFTTVLFRGKISDNCSSLTEGLNQSSPLGIFYTPLTLLKWSLLSATLVLLRDYPAQQLQLLYLLSLASSILQITGKPQAQPAEQWISTFNEVMTTVYIVSVIGLCGIEEQGVQELVGYGQVGVIGVTFMVNIGKVVKSVIVETLRKLKRYLKRNSKHNRGNKVIKLQAIQSPLPIITQPLFNEQVLDNHTRQSTDFALLKNTMDMRSRATVKFGPEDGLLARHRSRKMLKMMANK</sequence>
<evidence type="ECO:0000256" key="1">
    <source>
        <dbReference type="SAM" id="Phobius"/>
    </source>
</evidence>
<evidence type="ECO:0000313" key="3">
    <source>
        <dbReference type="Proteomes" id="UP000785679"/>
    </source>
</evidence>
<protein>
    <submittedName>
        <fullName evidence="2">Uncharacterized protein</fullName>
    </submittedName>
</protein>
<accession>A0A8J8NG90</accession>
<dbReference type="Proteomes" id="UP000785679">
    <property type="component" value="Unassembled WGS sequence"/>
</dbReference>
<keyword evidence="1" id="KW-1133">Transmembrane helix</keyword>
<keyword evidence="3" id="KW-1185">Reference proteome</keyword>
<dbReference type="AlphaFoldDB" id="A0A8J8NG90"/>
<reference evidence="2" key="1">
    <citation type="submission" date="2019-06" db="EMBL/GenBank/DDBJ databases">
        <authorList>
            <person name="Zheng W."/>
        </authorList>
    </citation>
    <scope>NUCLEOTIDE SEQUENCE</scope>
    <source>
        <strain evidence="2">QDHG01</strain>
    </source>
</reference>
<comment type="caution">
    <text evidence="2">The sequence shown here is derived from an EMBL/GenBank/DDBJ whole genome shotgun (WGS) entry which is preliminary data.</text>
</comment>
<proteinExistence type="predicted"/>
<dbReference type="EMBL" id="RRYP01018117">
    <property type="protein sequence ID" value="TNV73780.1"/>
    <property type="molecule type" value="Genomic_DNA"/>
</dbReference>
<keyword evidence="1" id="KW-0472">Membrane</keyword>
<feature type="transmembrane region" description="Helical" evidence="1">
    <location>
        <begin position="51"/>
        <end position="70"/>
    </location>
</feature>
<organism evidence="2 3">
    <name type="scientific">Halteria grandinella</name>
    <dbReference type="NCBI Taxonomy" id="5974"/>
    <lineage>
        <taxon>Eukaryota</taxon>
        <taxon>Sar</taxon>
        <taxon>Alveolata</taxon>
        <taxon>Ciliophora</taxon>
        <taxon>Intramacronucleata</taxon>
        <taxon>Spirotrichea</taxon>
        <taxon>Stichotrichia</taxon>
        <taxon>Sporadotrichida</taxon>
        <taxon>Halteriidae</taxon>
        <taxon>Halteria</taxon>
    </lineage>
</organism>
<gene>
    <name evidence="2" type="ORF">FGO68_gene11866</name>
</gene>
<name>A0A8J8NG90_HALGN</name>